<dbReference type="EMBL" id="VSSQ01095570">
    <property type="protein sequence ID" value="MPN39643.1"/>
    <property type="molecule type" value="Genomic_DNA"/>
</dbReference>
<protein>
    <submittedName>
        <fullName evidence="1">Uncharacterized protein</fullName>
    </submittedName>
</protein>
<dbReference type="InterPro" id="IPR002201">
    <property type="entry name" value="Glyco_trans_9"/>
</dbReference>
<dbReference type="SUPFAM" id="SSF53756">
    <property type="entry name" value="UDP-Glycosyltransferase/glycogen phosphorylase"/>
    <property type="match status" value="1"/>
</dbReference>
<evidence type="ECO:0000313" key="1">
    <source>
        <dbReference type="EMBL" id="MPN39643.1"/>
    </source>
</evidence>
<proteinExistence type="predicted"/>
<reference evidence="1" key="1">
    <citation type="submission" date="2019-08" db="EMBL/GenBank/DDBJ databases">
        <authorList>
            <person name="Kucharzyk K."/>
            <person name="Murdoch R.W."/>
            <person name="Higgins S."/>
            <person name="Loffler F."/>
        </authorList>
    </citation>
    <scope>NUCLEOTIDE SEQUENCE</scope>
</reference>
<dbReference type="Gene3D" id="3.40.50.2000">
    <property type="entry name" value="Glycogen Phosphorylase B"/>
    <property type="match status" value="1"/>
</dbReference>
<sequence>MSLPHALRTMPDRVPAAFPYLGVPAARRALWRGRLGAARAPRIGLVWSGAADRYQDRNPRTARSLSLAALAPLLCLPFAFHALHKEIAPGDAEILGNFPALTSHAGELSDFADTAALIGEMDLVIAVDTAAAHLAGALGKPLWVMLPWATDYRWQASGETTPWYPAARLYRQSRAGDWEGVVERVGAALADEFGVNARLR</sequence>
<organism evidence="1">
    <name type="scientific">bioreactor metagenome</name>
    <dbReference type="NCBI Taxonomy" id="1076179"/>
    <lineage>
        <taxon>unclassified sequences</taxon>
        <taxon>metagenomes</taxon>
        <taxon>ecological metagenomes</taxon>
    </lineage>
</organism>
<name>A0A645HWC5_9ZZZZ</name>
<gene>
    <name evidence="1" type="ORF">SDC9_187171</name>
</gene>
<dbReference type="GO" id="GO:0016757">
    <property type="term" value="F:glycosyltransferase activity"/>
    <property type="evidence" value="ECO:0007669"/>
    <property type="project" value="InterPro"/>
</dbReference>
<comment type="caution">
    <text evidence="1">The sequence shown here is derived from an EMBL/GenBank/DDBJ whole genome shotgun (WGS) entry which is preliminary data.</text>
</comment>
<accession>A0A645HWC5</accession>
<dbReference type="Pfam" id="PF01075">
    <property type="entry name" value="Glyco_transf_9"/>
    <property type="match status" value="1"/>
</dbReference>
<dbReference type="AlphaFoldDB" id="A0A645HWC5"/>